<evidence type="ECO:0000313" key="2">
    <source>
        <dbReference type="EMBL" id="KFA87469.1"/>
    </source>
</evidence>
<name>A0A084SG84_9BACT</name>
<protein>
    <recommendedName>
        <fullName evidence="4">Lipoprotein</fullName>
    </recommendedName>
</protein>
<evidence type="ECO:0000256" key="1">
    <source>
        <dbReference type="SAM" id="SignalP"/>
    </source>
</evidence>
<dbReference type="PROSITE" id="PS51257">
    <property type="entry name" value="PROKAR_LIPOPROTEIN"/>
    <property type="match status" value="1"/>
</dbReference>
<sequence>MKRALLALLCPLMLSACSAELAVDTPPQEVTIPVTSVARAIHVEVAVDMPEETQNLDVAVKEISADLTVINPSRTFTLTSTARLSLTGTATPDEPKFYSDSNLPAYYHTAEVLLPQMDFAPGSSTPVHADSPTLRNAIGKARIWVIVSNTVTDAGLGNPLELPLELQLKDIVLHATVSKPFEGLEGMLGPSGL</sequence>
<dbReference type="RefSeq" id="WP_052519580.1">
    <property type="nucleotide sequence ID" value="NZ_JPMI01000378.1"/>
</dbReference>
<organism evidence="2 3">
    <name type="scientific">Archangium violaceum Cb vi76</name>
    <dbReference type="NCBI Taxonomy" id="1406225"/>
    <lineage>
        <taxon>Bacteria</taxon>
        <taxon>Pseudomonadati</taxon>
        <taxon>Myxococcota</taxon>
        <taxon>Myxococcia</taxon>
        <taxon>Myxococcales</taxon>
        <taxon>Cystobacterineae</taxon>
        <taxon>Archangiaceae</taxon>
        <taxon>Archangium</taxon>
    </lineage>
</organism>
<dbReference type="EMBL" id="JPMI01000378">
    <property type="protein sequence ID" value="KFA87469.1"/>
    <property type="molecule type" value="Genomic_DNA"/>
</dbReference>
<accession>A0A084SG84</accession>
<dbReference type="Proteomes" id="UP000028547">
    <property type="component" value="Unassembled WGS sequence"/>
</dbReference>
<evidence type="ECO:0008006" key="4">
    <source>
        <dbReference type="Google" id="ProtNLM"/>
    </source>
</evidence>
<dbReference type="AlphaFoldDB" id="A0A084SG84"/>
<feature type="signal peptide" evidence="1">
    <location>
        <begin position="1"/>
        <end position="21"/>
    </location>
</feature>
<gene>
    <name evidence="2" type="ORF">Q664_48265</name>
</gene>
<reference evidence="2 3" key="1">
    <citation type="submission" date="2014-07" db="EMBL/GenBank/DDBJ databases">
        <title>Draft Genome Sequence of Gephyronic Acid Producer, Cystobacter violaceus Strain Cb vi76.</title>
        <authorList>
            <person name="Stevens D.C."/>
            <person name="Young J."/>
            <person name="Carmichael R."/>
            <person name="Tan J."/>
            <person name="Taylor R.E."/>
        </authorList>
    </citation>
    <scope>NUCLEOTIDE SEQUENCE [LARGE SCALE GENOMIC DNA]</scope>
    <source>
        <strain evidence="2 3">Cb vi76</strain>
    </source>
</reference>
<keyword evidence="1" id="KW-0732">Signal</keyword>
<evidence type="ECO:0000313" key="3">
    <source>
        <dbReference type="Proteomes" id="UP000028547"/>
    </source>
</evidence>
<feature type="chain" id="PRO_5001781269" description="Lipoprotein" evidence="1">
    <location>
        <begin position="22"/>
        <end position="193"/>
    </location>
</feature>
<proteinExistence type="predicted"/>
<comment type="caution">
    <text evidence="2">The sequence shown here is derived from an EMBL/GenBank/DDBJ whole genome shotgun (WGS) entry which is preliminary data.</text>
</comment>